<dbReference type="Pfam" id="PF00072">
    <property type="entry name" value="Response_reg"/>
    <property type="match status" value="1"/>
</dbReference>
<dbReference type="SUPFAM" id="SSF46894">
    <property type="entry name" value="C-terminal effector domain of the bipartite response regulators"/>
    <property type="match status" value="1"/>
</dbReference>
<evidence type="ECO:0000259" key="5">
    <source>
        <dbReference type="PROSITE" id="PS50043"/>
    </source>
</evidence>
<dbReference type="Gene3D" id="1.10.10.10">
    <property type="entry name" value="Winged helix-like DNA-binding domain superfamily/Winged helix DNA-binding domain"/>
    <property type="match status" value="1"/>
</dbReference>
<keyword evidence="3" id="KW-0804">Transcription</keyword>
<dbReference type="InterPro" id="IPR001789">
    <property type="entry name" value="Sig_transdc_resp-reg_receiver"/>
</dbReference>
<dbReference type="InterPro" id="IPR016032">
    <property type="entry name" value="Sig_transdc_resp-reg_C-effctor"/>
</dbReference>
<dbReference type="EMBL" id="JARXRM010000024">
    <property type="protein sequence ID" value="MDH5822434.1"/>
    <property type="molecule type" value="Genomic_DNA"/>
</dbReference>
<dbReference type="CDD" id="cd00156">
    <property type="entry name" value="REC"/>
    <property type="match status" value="1"/>
</dbReference>
<keyword evidence="8" id="KW-1185">Reference proteome</keyword>
<dbReference type="SUPFAM" id="SSF52172">
    <property type="entry name" value="CheY-like"/>
    <property type="match status" value="1"/>
</dbReference>
<keyword evidence="1" id="KW-0805">Transcription regulation</keyword>
<evidence type="ECO:0000313" key="7">
    <source>
        <dbReference type="EMBL" id="MDH5822434.1"/>
    </source>
</evidence>
<proteinExistence type="predicted"/>
<protein>
    <submittedName>
        <fullName evidence="7">Response regulator transcription factor</fullName>
    </submittedName>
</protein>
<dbReference type="Gene3D" id="3.40.50.2300">
    <property type="match status" value="1"/>
</dbReference>
<dbReference type="RefSeq" id="WP_280573347.1">
    <property type="nucleotide sequence ID" value="NZ_JARXRM010000024.1"/>
</dbReference>
<comment type="caution">
    <text evidence="7">The sequence shown here is derived from an EMBL/GenBank/DDBJ whole genome shotgun (WGS) entry which is preliminary data.</text>
</comment>
<keyword evidence="2" id="KW-0238">DNA-binding</keyword>
<dbReference type="SMART" id="SM00448">
    <property type="entry name" value="REC"/>
    <property type="match status" value="1"/>
</dbReference>
<evidence type="ECO:0000313" key="8">
    <source>
        <dbReference type="Proteomes" id="UP001156940"/>
    </source>
</evidence>
<feature type="domain" description="Response regulatory" evidence="6">
    <location>
        <begin position="10"/>
        <end position="126"/>
    </location>
</feature>
<dbReference type="CDD" id="cd06170">
    <property type="entry name" value="LuxR_C_like"/>
    <property type="match status" value="1"/>
</dbReference>
<dbReference type="InterPro" id="IPR011006">
    <property type="entry name" value="CheY-like_superfamily"/>
</dbReference>
<feature type="modified residue" description="4-aspartylphosphate" evidence="4">
    <location>
        <position position="61"/>
    </location>
</feature>
<sequence>MTLHPVALTPALIVEDDDGDRRRIQGLLEGLVAGDRIDWAGDLASARARLAGGGYALALVDVQLPDGSGIDLIGWIGAHAPHTAAVIVSSWAAEDTVLAGIRAGAIGYLLKSGSDEELRIALRSLARGGAPVDPLIARRILEMVSAVPPARGDPHGPEAAPPPLSGRESEILHLVARGLSNREIAEVLDLSRLTIEGYTKGIYRKLAVGSRTAAVFEARSLGLLE</sequence>
<evidence type="ECO:0000259" key="6">
    <source>
        <dbReference type="PROSITE" id="PS50110"/>
    </source>
</evidence>
<name>A0ABT6J6G7_9GAMM</name>
<evidence type="ECO:0000256" key="3">
    <source>
        <dbReference type="ARBA" id="ARBA00023163"/>
    </source>
</evidence>
<dbReference type="PROSITE" id="PS50110">
    <property type="entry name" value="RESPONSE_REGULATORY"/>
    <property type="match status" value="1"/>
</dbReference>
<dbReference type="Pfam" id="PF00196">
    <property type="entry name" value="GerE"/>
    <property type="match status" value="1"/>
</dbReference>
<dbReference type="PANTHER" id="PTHR43214:SF41">
    <property type="entry name" value="NITRATE_NITRITE RESPONSE REGULATOR PROTEIN NARP"/>
    <property type="match status" value="1"/>
</dbReference>
<dbReference type="PANTHER" id="PTHR43214">
    <property type="entry name" value="TWO-COMPONENT RESPONSE REGULATOR"/>
    <property type="match status" value="1"/>
</dbReference>
<evidence type="ECO:0000256" key="4">
    <source>
        <dbReference type="PROSITE-ProRule" id="PRU00169"/>
    </source>
</evidence>
<keyword evidence="4" id="KW-0597">Phosphoprotein</keyword>
<dbReference type="PROSITE" id="PS50043">
    <property type="entry name" value="HTH_LUXR_2"/>
    <property type="match status" value="1"/>
</dbReference>
<evidence type="ECO:0000256" key="2">
    <source>
        <dbReference type="ARBA" id="ARBA00023125"/>
    </source>
</evidence>
<dbReference type="SMART" id="SM00421">
    <property type="entry name" value="HTH_LUXR"/>
    <property type="match status" value="1"/>
</dbReference>
<reference evidence="7 8" key="1">
    <citation type="submission" date="2023-04" db="EMBL/GenBank/DDBJ databases">
        <title>Luteimonas endophyticus RD2P54.</title>
        <authorList>
            <person name="Sun J.-Q."/>
        </authorList>
    </citation>
    <scope>NUCLEOTIDE SEQUENCE [LARGE SCALE GENOMIC DNA]</scope>
    <source>
        <strain evidence="7 8">RD2P54</strain>
    </source>
</reference>
<accession>A0ABT6J6G7</accession>
<dbReference type="Proteomes" id="UP001156940">
    <property type="component" value="Unassembled WGS sequence"/>
</dbReference>
<organism evidence="7 8">
    <name type="scientific">Luteimonas endophytica</name>
    <dbReference type="NCBI Taxonomy" id="3042023"/>
    <lineage>
        <taxon>Bacteria</taxon>
        <taxon>Pseudomonadati</taxon>
        <taxon>Pseudomonadota</taxon>
        <taxon>Gammaproteobacteria</taxon>
        <taxon>Lysobacterales</taxon>
        <taxon>Lysobacteraceae</taxon>
        <taxon>Luteimonas</taxon>
    </lineage>
</organism>
<dbReference type="InterPro" id="IPR000792">
    <property type="entry name" value="Tscrpt_reg_LuxR_C"/>
</dbReference>
<gene>
    <name evidence="7" type="ORF">QFW77_05445</name>
</gene>
<dbReference type="InterPro" id="IPR036388">
    <property type="entry name" value="WH-like_DNA-bd_sf"/>
</dbReference>
<dbReference type="PRINTS" id="PR00038">
    <property type="entry name" value="HTHLUXR"/>
</dbReference>
<dbReference type="InterPro" id="IPR039420">
    <property type="entry name" value="WalR-like"/>
</dbReference>
<feature type="domain" description="HTH luxR-type" evidence="5">
    <location>
        <begin position="157"/>
        <end position="222"/>
    </location>
</feature>
<evidence type="ECO:0000256" key="1">
    <source>
        <dbReference type="ARBA" id="ARBA00023015"/>
    </source>
</evidence>